<dbReference type="Gene3D" id="1.10.1760.20">
    <property type="match status" value="1"/>
</dbReference>
<dbReference type="RefSeq" id="WP_256944677.1">
    <property type="nucleotide sequence ID" value="NZ_JANHNZ010000002.1"/>
</dbReference>
<feature type="transmembrane region" description="Helical" evidence="3">
    <location>
        <begin position="109"/>
        <end position="136"/>
    </location>
</feature>
<keyword evidence="2" id="KW-0813">Transport</keyword>
<keyword evidence="2" id="KW-1003">Cell membrane</keyword>
<comment type="caution">
    <text evidence="4">The sequence shown here is derived from an EMBL/GenBank/DDBJ whole genome shotgun (WGS) entry which is preliminary data.</text>
</comment>
<reference evidence="4" key="1">
    <citation type="submission" date="2022-07" db="EMBL/GenBank/DDBJ databases">
        <authorList>
            <person name="Jung M.-Y."/>
            <person name="Lee M."/>
        </authorList>
    </citation>
    <scope>NUCLEOTIDE SEQUENCE</scope>
    <source>
        <strain evidence="4">S8</strain>
    </source>
</reference>
<keyword evidence="2 3" id="KW-0472">Membrane</keyword>
<keyword evidence="3" id="KW-0812">Transmembrane</keyword>
<feature type="transmembrane region" description="Helical" evidence="3">
    <location>
        <begin position="44"/>
        <end position="64"/>
    </location>
</feature>
<protein>
    <recommendedName>
        <fullName evidence="2">Biotin transporter</fullName>
    </recommendedName>
</protein>
<evidence type="ECO:0000313" key="5">
    <source>
        <dbReference type="Proteomes" id="UP001059480"/>
    </source>
</evidence>
<dbReference type="PIRSF" id="PIRSF016661">
    <property type="entry name" value="BioY"/>
    <property type="match status" value="1"/>
</dbReference>
<sequence length="180" mass="19455">MSTTTKNKFSTYLLVLTALFATLTYVAGLIRLPIGPVPFTLQTAVVIMAGILLSPTAAFLSQLIHFFLQFILGGGIALFLSPTFGFILGFMVMAFVISLAVRRLSKATFLNLLVIAIIGEVILYLIGLPYMAYILLQVKGLDMGLMAILNAGLIPFILPDLAKAVLAIVIALRIKPRVNL</sequence>
<dbReference type="EMBL" id="JANHNZ010000002">
    <property type="protein sequence ID" value="MCQ9209565.1"/>
    <property type="molecule type" value="Genomic_DNA"/>
</dbReference>
<evidence type="ECO:0000256" key="3">
    <source>
        <dbReference type="SAM" id="Phobius"/>
    </source>
</evidence>
<keyword evidence="5" id="KW-1185">Reference proteome</keyword>
<dbReference type="PANTHER" id="PTHR34295">
    <property type="entry name" value="BIOTIN TRANSPORTER BIOY"/>
    <property type="match status" value="1"/>
</dbReference>
<organism evidence="4 5">
    <name type="scientific">Granulicatella seriolae</name>
    <dbReference type="NCBI Taxonomy" id="2967226"/>
    <lineage>
        <taxon>Bacteria</taxon>
        <taxon>Bacillati</taxon>
        <taxon>Bacillota</taxon>
        <taxon>Bacilli</taxon>
        <taxon>Lactobacillales</taxon>
        <taxon>Carnobacteriaceae</taxon>
        <taxon>Granulicatella</taxon>
    </lineage>
</organism>
<feature type="transmembrane region" description="Helical" evidence="3">
    <location>
        <begin position="12"/>
        <end position="32"/>
    </location>
</feature>
<name>A0ABT1WM44_9LACT</name>
<dbReference type="Pfam" id="PF02632">
    <property type="entry name" value="BioY"/>
    <property type="match status" value="1"/>
</dbReference>
<feature type="transmembrane region" description="Helical" evidence="3">
    <location>
        <begin position="148"/>
        <end position="172"/>
    </location>
</feature>
<reference evidence="4" key="2">
    <citation type="journal article" date="2023" name="Curr. Microbiol.">
        <title>Granulicatella seriolae sp. nov., a Novel Facultative Anaerobe Isolated from Yellowtail Marine Fish.</title>
        <authorList>
            <person name="Lee M."/>
            <person name="Choi Y.J."/>
            <person name="Farooq A."/>
            <person name="Jeong J.B."/>
            <person name="Jung M.Y."/>
        </authorList>
    </citation>
    <scope>NUCLEOTIDE SEQUENCE</scope>
    <source>
        <strain evidence="4">S8</strain>
    </source>
</reference>
<dbReference type="Proteomes" id="UP001059480">
    <property type="component" value="Unassembled WGS sequence"/>
</dbReference>
<accession>A0ABT1WM44</accession>
<keyword evidence="3" id="KW-1133">Transmembrane helix</keyword>
<comment type="similarity">
    <text evidence="1 2">Belongs to the BioY family.</text>
</comment>
<reference evidence="4" key="3">
    <citation type="journal article" date="2023" name="Microbiol. Resour. Announc.">
        <title>Draft Genome Sequence of Granulicatella sp. Strain S8, Isolated from a Marine Fish, Seriola quinqueradiata.</title>
        <authorList>
            <person name="Lee M."/>
            <person name="Farooq A."/>
            <person name="Jeong J.B."/>
            <person name="Jung M.Y."/>
        </authorList>
    </citation>
    <scope>NUCLEOTIDE SEQUENCE</scope>
    <source>
        <strain evidence="4">S8</strain>
    </source>
</reference>
<evidence type="ECO:0000313" key="4">
    <source>
        <dbReference type="EMBL" id="MCQ9209565.1"/>
    </source>
</evidence>
<evidence type="ECO:0000256" key="2">
    <source>
        <dbReference type="PIRNR" id="PIRNR016661"/>
    </source>
</evidence>
<feature type="transmembrane region" description="Helical" evidence="3">
    <location>
        <begin position="70"/>
        <end position="97"/>
    </location>
</feature>
<dbReference type="PANTHER" id="PTHR34295:SF1">
    <property type="entry name" value="BIOTIN TRANSPORTER BIOY"/>
    <property type="match status" value="1"/>
</dbReference>
<proteinExistence type="inferred from homology"/>
<dbReference type="InterPro" id="IPR003784">
    <property type="entry name" value="BioY"/>
</dbReference>
<evidence type="ECO:0000256" key="1">
    <source>
        <dbReference type="ARBA" id="ARBA00010692"/>
    </source>
</evidence>
<gene>
    <name evidence="4" type="ORF">NPA36_03290</name>
</gene>
<comment type="subcellular location">
    <subcellularLocation>
        <location evidence="2">Cell membrane</location>
        <topology evidence="2">Multi-pass membrane protein</topology>
    </subcellularLocation>
</comment>